<sequence length="152" mass="16177">MNNRKPKIMNYLLIFSCLFATCLAVAYGQLRFSTSTGHTTGRPVSTTGRPVSTTGRPVSTTGRPVSTTGRPVSTTGRPVSTTGRRVSTTAGSGSSLKCVCSCCSGFRCKPSTLQSFVDTTCTVKACKEKCKVFEPKHCDHTIMGTNDAFCTV</sequence>
<dbReference type="AlphaFoldDB" id="A0A816WMZ0"/>
<evidence type="ECO:0000256" key="2">
    <source>
        <dbReference type="SAM" id="SignalP"/>
    </source>
</evidence>
<feature type="signal peptide" evidence="2">
    <location>
        <begin position="1"/>
        <end position="24"/>
    </location>
</feature>
<feature type="region of interest" description="Disordered" evidence="1">
    <location>
        <begin position="36"/>
        <end position="94"/>
    </location>
</feature>
<proteinExistence type="predicted"/>
<comment type="caution">
    <text evidence="3">The sequence shown here is derived from an EMBL/GenBank/DDBJ whole genome shotgun (WGS) entry which is preliminary data.</text>
</comment>
<evidence type="ECO:0000313" key="3">
    <source>
        <dbReference type="EMBL" id="CAF2130546.1"/>
    </source>
</evidence>
<keyword evidence="2" id="KW-0732">Signal</keyword>
<reference evidence="3" key="1">
    <citation type="submission" date="2021-02" db="EMBL/GenBank/DDBJ databases">
        <authorList>
            <person name="Nowell W R."/>
        </authorList>
    </citation>
    <scope>NUCLEOTIDE SEQUENCE</scope>
</reference>
<protein>
    <submittedName>
        <fullName evidence="3">Uncharacterized protein</fullName>
    </submittedName>
</protein>
<dbReference type="Proteomes" id="UP000663887">
    <property type="component" value="Unassembled WGS sequence"/>
</dbReference>
<dbReference type="EMBL" id="CAJNRG010011224">
    <property type="protein sequence ID" value="CAF2130546.1"/>
    <property type="molecule type" value="Genomic_DNA"/>
</dbReference>
<evidence type="ECO:0000313" key="4">
    <source>
        <dbReference type="Proteomes" id="UP000663887"/>
    </source>
</evidence>
<organism evidence="3 4">
    <name type="scientific">Rotaria magnacalcarata</name>
    <dbReference type="NCBI Taxonomy" id="392030"/>
    <lineage>
        <taxon>Eukaryota</taxon>
        <taxon>Metazoa</taxon>
        <taxon>Spiralia</taxon>
        <taxon>Gnathifera</taxon>
        <taxon>Rotifera</taxon>
        <taxon>Eurotatoria</taxon>
        <taxon>Bdelloidea</taxon>
        <taxon>Philodinida</taxon>
        <taxon>Philodinidae</taxon>
        <taxon>Rotaria</taxon>
    </lineage>
</organism>
<gene>
    <name evidence="3" type="ORF">XDN619_LOCUS24646</name>
</gene>
<feature type="chain" id="PRO_5032770898" evidence="2">
    <location>
        <begin position="25"/>
        <end position="152"/>
    </location>
</feature>
<name>A0A816WMZ0_9BILA</name>
<accession>A0A816WMZ0</accession>
<evidence type="ECO:0000256" key="1">
    <source>
        <dbReference type="SAM" id="MobiDB-lite"/>
    </source>
</evidence>